<organism evidence="1 2">
    <name type="scientific">Melastoma candidum</name>
    <dbReference type="NCBI Taxonomy" id="119954"/>
    <lineage>
        <taxon>Eukaryota</taxon>
        <taxon>Viridiplantae</taxon>
        <taxon>Streptophyta</taxon>
        <taxon>Embryophyta</taxon>
        <taxon>Tracheophyta</taxon>
        <taxon>Spermatophyta</taxon>
        <taxon>Magnoliopsida</taxon>
        <taxon>eudicotyledons</taxon>
        <taxon>Gunneridae</taxon>
        <taxon>Pentapetalae</taxon>
        <taxon>rosids</taxon>
        <taxon>malvids</taxon>
        <taxon>Myrtales</taxon>
        <taxon>Melastomataceae</taxon>
        <taxon>Melastomatoideae</taxon>
        <taxon>Melastomateae</taxon>
        <taxon>Melastoma</taxon>
    </lineage>
</organism>
<gene>
    <name evidence="1" type="ORF">MLD38_013051</name>
</gene>
<reference evidence="2" key="1">
    <citation type="journal article" date="2023" name="Front. Plant Sci.">
        <title>Chromosomal-level genome assembly of Melastoma candidum provides insights into trichome evolution.</title>
        <authorList>
            <person name="Zhong Y."/>
            <person name="Wu W."/>
            <person name="Sun C."/>
            <person name="Zou P."/>
            <person name="Liu Y."/>
            <person name="Dai S."/>
            <person name="Zhou R."/>
        </authorList>
    </citation>
    <scope>NUCLEOTIDE SEQUENCE [LARGE SCALE GENOMIC DNA]</scope>
</reference>
<comment type="caution">
    <text evidence="1">The sequence shown here is derived from an EMBL/GenBank/DDBJ whole genome shotgun (WGS) entry which is preliminary data.</text>
</comment>
<accession>A0ACB9RA63</accession>
<dbReference type="Proteomes" id="UP001057402">
    <property type="component" value="Chromosome 4"/>
</dbReference>
<keyword evidence="2" id="KW-1185">Reference proteome</keyword>
<name>A0ACB9RA63_9MYRT</name>
<proteinExistence type="predicted"/>
<dbReference type="EMBL" id="CM042883">
    <property type="protein sequence ID" value="KAI4375146.1"/>
    <property type="molecule type" value="Genomic_DNA"/>
</dbReference>
<sequence>MDEFGVLTEQYGLKPQGKSAPMAASKPSVTSSSSFPSSSVPNFSWDFPAAGIANPGHASAFDDSNVFGTSGSRSGIGNNAQRSVNLDDFGDVFGRDGMSKSSAKSSRNGSNLDGFDYDGFFDSGSKHKSGFGANNDVGDDIFGGISSLSSSGHKGHAAGRDDEDIFGAFKSKPSVPKSDVLGSSFIPPPPRSGSQVGDLLGGFGSSNSSGFSGSNGSGSVKRMTGNNVGLGDDLIPGFGGSNSGSVGSGSRNQSQRLDSDDPFVILESASKPVHSAADPLDEFDQFTEFKSAKHNLPKATSPNVSSIDELEEFAKGKPKNNVGGPDTLFGGKEGMSGAKPMGNKQGAGALSSNKEKAGDDLESFYMKSRASSAPKSRPRNVVNSQDIPKVPQKPTHGVSASMKKASSATNMFNDLSAMFGGGPSEDFEEIEGETEERRIARLRRHERTQNRVAQAVAQMNQRDYQTQQEQEERYRISENINLEIKQWASGKEGNMRALLSSLQKVLWHECGWEAVSLTDLITSTSVKKVYRKAALCVHPDKVQQKGATVEQKYTAEKVFDILQEAWKKFETEELK</sequence>
<evidence type="ECO:0000313" key="1">
    <source>
        <dbReference type="EMBL" id="KAI4375146.1"/>
    </source>
</evidence>
<protein>
    <submittedName>
        <fullName evidence="1">Uncharacterized protein</fullName>
    </submittedName>
</protein>
<evidence type="ECO:0000313" key="2">
    <source>
        <dbReference type="Proteomes" id="UP001057402"/>
    </source>
</evidence>